<name>A0A2K9NG56_9PROT</name>
<comment type="catalytic activity">
    <reaction evidence="1">
        <text>2-hydroxychromene-2-carboxylate = (3E)-4-(2-hydroxyphenyl)-2-oxobut-3-enoate</text>
        <dbReference type="Rhea" id="RHEA:27401"/>
        <dbReference type="ChEBI" id="CHEBI:59350"/>
        <dbReference type="ChEBI" id="CHEBI:59353"/>
        <dbReference type="EC" id="5.99.1.4"/>
    </reaction>
</comment>
<dbReference type="KEGG" id="ncb:C0V82_16825"/>
<protein>
    <recommendedName>
        <fullName evidence="1">2-hydroxychromene-2-carboxylate isomerase</fullName>
        <ecNumber evidence="1">5.99.1.4</ecNumber>
    </recommendedName>
</protein>
<dbReference type="InterPro" id="IPR044087">
    <property type="entry name" value="NahD-like"/>
</dbReference>
<dbReference type="GO" id="GO:0018845">
    <property type="term" value="F:2-hydroxychromene-2-carboxylate isomerase activity"/>
    <property type="evidence" value="ECO:0007669"/>
    <property type="project" value="UniProtKB-UniRule"/>
</dbReference>
<dbReference type="GO" id="GO:1901170">
    <property type="term" value="P:naphthalene catabolic process"/>
    <property type="evidence" value="ECO:0007669"/>
    <property type="project" value="InterPro"/>
</dbReference>
<dbReference type="InterPro" id="IPR001853">
    <property type="entry name" value="DSBA-like_thioredoxin_dom"/>
</dbReference>
<organism evidence="2 3">
    <name type="scientific">Niveispirillum cyanobacteriorum</name>
    <dbReference type="NCBI Taxonomy" id="1612173"/>
    <lineage>
        <taxon>Bacteria</taxon>
        <taxon>Pseudomonadati</taxon>
        <taxon>Pseudomonadota</taxon>
        <taxon>Alphaproteobacteria</taxon>
        <taxon>Rhodospirillales</taxon>
        <taxon>Azospirillaceae</taxon>
        <taxon>Niveispirillum</taxon>
    </lineage>
</organism>
<dbReference type="EMBL" id="CP025612">
    <property type="protein sequence ID" value="AUN32081.1"/>
    <property type="molecule type" value="Genomic_DNA"/>
</dbReference>
<dbReference type="InterPro" id="IPR051924">
    <property type="entry name" value="GST_Kappa/NadH"/>
</dbReference>
<sequence>MSGAPIDFYFDFASPYAYLASARIDALAGRWGRVVRWRPILLGAVFKISGGMPNLNKPLQGDYLRHDVPRCARLWGVPLHQPLPAPFPSLAASRAFYWLDQAGGEHSPAALARALFHAHWAEGRDMALPENVLDVAASLGLDRDAVEAGIAETAVKDRLRVETETAISRGVFGAPFFVVDGEPFWGADRMDQIEEWLRRGGW</sequence>
<comment type="similarity">
    <text evidence="1">Belongs to the GST superfamily. NadH family.</text>
</comment>
<gene>
    <name evidence="2" type="ORF">C0V82_16825</name>
</gene>
<dbReference type="RefSeq" id="WP_102113632.1">
    <property type="nucleotide sequence ID" value="NZ_BMGN01000006.1"/>
</dbReference>
<dbReference type="SUPFAM" id="SSF52833">
    <property type="entry name" value="Thioredoxin-like"/>
    <property type="match status" value="1"/>
</dbReference>
<dbReference type="GO" id="GO:0004364">
    <property type="term" value="F:glutathione transferase activity"/>
    <property type="evidence" value="ECO:0007669"/>
    <property type="project" value="TreeGrafter"/>
</dbReference>
<dbReference type="CDD" id="cd03022">
    <property type="entry name" value="DsbA_HCCA_Iso"/>
    <property type="match status" value="1"/>
</dbReference>
<dbReference type="EC" id="5.99.1.4" evidence="1"/>
<dbReference type="GO" id="GO:0004602">
    <property type="term" value="F:glutathione peroxidase activity"/>
    <property type="evidence" value="ECO:0007669"/>
    <property type="project" value="TreeGrafter"/>
</dbReference>
<dbReference type="Pfam" id="PF01323">
    <property type="entry name" value="DSBA"/>
    <property type="match status" value="1"/>
</dbReference>
<evidence type="ECO:0000313" key="3">
    <source>
        <dbReference type="Proteomes" id="UP000234752"/>
    </source>
</evidence>
<dbReference type="PIRSF" id="PIRSF006386">
    <property type="entry name" value="HCCAis_GSTk"/>
    <property type="match status" value="1"/>
</dbReference>
<dbReference type="PANTHER" id="PTHR42943">
    <property type="entry name" value="GLUTATHIONE S-TRANSFERASE KAPPA"/>
    <property type="match status" value="1"/>
</dbReference>
<evidence type="ECO:0000256" key="1">
    <source>
        <dbReference type="PIRNR" id="PIRNR006386"/>
    </source>
</evidence>
<dbReference type="GO" id="GO:0006749">
    <property type="term" value="P:glutathione metabolic process"/>
    <property type="evidence" value="ECO:0007669"/>
    <property type="project" value="TreeGrafter"/>
</dbReference>
<evidence type="ECO:0000313" key="2">
    <source>
        <dbReference type="EMBL" id="AUN32081.1"/>
    </source>
</evidence>
<reference evidence="2 3" key="1">
    <citation type="submission" date="2017-12" db="EMBL/GenBank/DDBJ databases">
        <title>Genomes of bacteria within cyanobacterial aggregates.</title>
        <authorList>
            <person name="Cai H."/>
        </authorList>
    </citation>
    <scope>NUCLEOTIDE SEQUENCE [LARGE SCALE GENOMIC DNA]</scope>
    <source>
        <strain evidence="2 3">TH16</strain>
    </source>
</reference>
<proteinExistence type="inferred from homology"/>
<accession>A0A2K9NG56</accession>
<dbReference type="OrthoDB" id="5244108at2"/>
<dbReference type="AlphaFoldDB" id="A0A2K9NG56"/>
<dbReference type="Proteomes" id="UP000234752">
    <property type="component" value="Chromosome eg_2"/>
</dbReference>
<dbReference type="PANTHER" id="PTHR42943:SF2">
    <property type="entry name" value="GLUTATHIONE S-TRANSFERASE KAPPA 1"/>
    <property type="match status" value="1"/>
</dbReference>
<keyword evidence="1 2" id="KW-0413">Isomerase</keyword>
<keyword evidence="3" id="KW-1185">Reference proteome</keyword>
<dbReference type="InterPro" id="IPR036249">
    <property type="entry name" value="Thioredoxin-like_sf"/>
</dbReference>
<dbReference type="InterPro" id="IPR014440">
    <property type="entry name" value="HCCAis_GSTk"/>
</dbReference>
<dbReference type="Gene3D" id="3.40.30.10">
    <property type="entry name" value="Glutaredoxin"/>
    <property type="match status" value="1"/>
</dbReference>